<dbReference type="InterPro" id="IPR001304">
    <property type="entry name" value="C-type_lectin-like"/>
</dbReference>
<keyword evidence="1" id="KW-1015">Disulfide bond</keyword>
<proteinExistence type="predicted"/>
<evidence type="ECO:0000313" key="4">
    <source>
        <dbReference type="EMBL" id="CAB3378791.1"/>
    </source>
</evidence>
<evidence type="ECO:0000313" key="5">
    <source>
        <dbReference type="Proteomes" id="UP000494165"/>
    </source>
</evidence>
<dbReference type="PANTHER" id="PTHR22803">
    <property type="entry name" value="MANNOSE, PHOSPHOLIPASE, LECTIN RECEPTOR RELATED"/>
    <property type="match status" value="1"/>
</dbReference>
<dbReference type="SUPFAM" id="SSF56436">
    <property type="entry name" value="C-type lectin-like"/>
    <property type="match status" value="1"/>
</dbReference>
<dbReference type="CDD" id="cd00037">
    <property type="entry name" value="CLECT"/>
    <property type="match status" value="1"/>
</dbReference>
<organism evidence="4 5">
    <name type="scientific">Cloeon dipterum</name>
    <dbReference type="NCBI Taxonomy" id="197152"/>
    <lineage>
        <taxon>Eukaryota</taxon>
        <taxon>Metazoa</taxon>
        <taxon>Ecdysozoa</taxon>
        <taxon>Arthropoda</taxon>
        <taxon>Hexapoda</taxon>
        <taxon>Insecta</taxon>
        <taxon>Pterygota</taxon>
        <taxon>Palaeoptera</taxon>
        <taxon>Ephemeroptera</taxon>
        <taxon>Pisciforma</taxon>
        <taxon>Baetidae</taxon>
        <taxon>Cloeon</taxon>
    </lineage>
</organism>
<gene>
    <name evidence="4" type="ORF">CLODIP_2_CD00569</name>
</gene>
<dbReference type="PROSITE" id="PS50041">
    <property type="entry name" value="C_TYPE_LECTIN_2"/>
    <property type="match status" value="1"/>
</dbReference>
<dbReference type="EMBL" id="CADEPI010000173">
    <property type="protein sequence ID" value="CAB3378791.1"/>
    <property type="molecule type" value="Genomic_DNA"/>
</dbReference>
<dbReference type="Pfam" id="PF00059">
    <property type="entry name" value="Lectin_C"/>
    <property type="match status" value="1"/>
</dbReference>
<dbReference type="InterPro" id="IPR050111">
    <property type="entry name" value="C-type_lectin/snaclec_domain"/>
</dbReference>
<reference evidence="4 5" key="1">
    <citation type="submission" date="2020-04" db="EMBL/GenBank/DDBJ databases">
        <authorList>
            <person name="Alioto T."/>
            <person name="Alioto T."/>
            <person name="Gomez Garrido J."/>
        </authorList>
    </citation>
    <scope>NUCLEOTIDE SEQUENCE [LARGE SCALE GENOMIC DNA]</scope>
</reference>
<evidence type="ECO:0000256" key="1">
    <source>
        <dbReference type="ARBA" id="ARBA00023157"/>
    </source>
</evidence>
<dbReference type="InterPro" id="IPR018378">
    <property type="entry name" value="C-type_lectin_CS"/>
</dbReference>
<feature type="signal peptide" evidence="2">
    <location>
        <begin position="1"/>
        <end position="20"/>
    </location>
</feature>
<dbReference type="SMART" id="SM00034">
    <property type="entry name" value="CLECT"/>
    <property type="match status" value="1"/>
</dbReference>
<dbReference type="PROSITE" id="PS00615">
    <property type="entry name" value="C_TYPE_LECTIN_1"/>
    <property type="match status" value="1"/>
</dbReference>
<dbReference type="Proteomes" id="UP000494165">
    <property type="component" value="Unassembled WGS sequence"/>
</dbReference>
<keyword evidence="5" id="KW-1185">Reference proteome</keyword>
<protein>
    <recommendedName>
        <fullName evidence="3">C-type lectin domain-containing protein</fullName>
    </recommendedName>
</protein>
<dbReference type="AlphaFoldDB" id="A0A8S1D4X6"/>
<evidence type="ECO:0000256" key="2">
    <source>
        <dbReference type="SAM" id="SignalP"/>
    </source>
</evidence>
<dbReference type="InterPro" id="IPR016186">
    <property type="entry name" value="C-type_lectin-like/link_sf"/>
</dbReference>
<accession>A0A8S1D4X6</accession>
<dbReference type="Gene3D" id="3.10.100.10">
    <property type="entry name" value="Mannose-Binding Protein A, subunit A"/>
    <property type="match status" value="1"/>
</dbReference>
<comment type="caution">
    <text evidence="4">The sequence shown here is derived from an EMBL/GenBank/DDBJ whole genome shotgun (WGS) entry which is preliminary data.</text>
</comment>
<sequence length="157" mass="17984">MMRVWSVSLAIFAVFLKAHATFDIQGLTPLGEPNVYFLSSFSETWEKAEEFCKNVTFELLNVETEAENDFILSLYNVTNRVWMGGTDVEAEIGSFYWTQSSQPFNYTDWHVGEPSGTSNTTGQTERCVLYYNRRGDVKWNDAPCENAYPFICEKVVP</sequence>
<evidence type="ECO:0000259" key="3">
    <source>
        <dbReference type="PROSITE" id="PS50041"/>
    </source>
</evidence>
<feature type="domain" description="C-type lectin" evidence="3">
    <location>
        <begin position="36"/>
        <end position="153"/>
    </location>
</feature>
<feature type="chain" id="PRO_5035752666" description="C-type lectin domain-containing protein" evidence="2">
    <location>
        <begin position="21"/>
        <end position="157"/>
    </location>
</feature>
<name>A0A8S1D4X6_9INSE</name>
<dbReference type="OrthoDB" id="7760957at2759"/>
<keyword evidence="2" id="KW-0732">Signal</keyword>
<dbReference type="InterPro" id="IPR016187">
    <property type="entry name" value="CTDL_fold"/>
</dbReference>